<dbReference type="OrthoDB" id="9809781at2"/>
<dbReference type="AlphaFoldDB" id="A0A4R5ALH0"/>
<organism evidence="3 4">
    <name type="scientific">Jiangella aurantiaca</name>
    <dbReference type="NCBI Taxonomy" id="2530373"/>
    <lineage>
        <taxon>Bacteria</taxon>
        <taxon>Bacillati</taxon>
        <taxon>Actinomycetota</taxon>
        <taxon>Actinomycetes</taxon>
        <taxon>Jiangellales</taxon>
        <taxon>Jiangellaceae</taxon>
        <taxon>Jiangella</taxon>
    </lineage>
</organism>
<evidence type="ECO:0000313" key="3">
    <source>
        <dbReference type="EMBL" id="TDD72426.1"/>
    </source>
</evidence>
<dbReference type="RefSeq" id="WP_132101690.1">
    <property type="nucleotide sequence ID" value="NZ_SMLB01000003.1"/>
</dbReference>
<accession>A0A4R5ALH0</accession>
<dbReference type="InterPro" id="IPR036680">
    <property type="entry name" value="SPOR-like_sf"/>
</dbReference>
<sequence>MRKPTRVAAYAALASVCVLGTGIASAAPERSELLPDELPLGPAGLAEQRSQEELAPGVTLYRIVRGAVDPDDGYTVTAGFATTAADAEALAARVRAAGLEPRVEPAVEPASSGAPLGWTVRVGLFPTASGAEALLPALRAAGLSPRVDDTAHDGGSTDGPWRVTILEVDPREFDGTVRTELATGEVAGRETTSAIVARIGALAAVNGGFFTIDGSRNVPGPWLEGTDGDPAGIAVRDGRLVSEAVGDRPALLLTGDGDGRVRRLATELTVRTGRSVTEVTGLNREPGLVLNCGGVGAATPTSTPAHDYTCGNAHELVAFTADFGASLPSGAGHQVRLDAHDRVVEAARVRGGTEPASGTVVLQATGDAAAWLAEHGTVGARLVLDTDVVDGDTGRRVPLRPDASVVNGGPMLVEDGATALDPVRDGWSPATLAGTARADFYWRWYVRRNPRTAAGVLPDGRLVFAVVDGRQVGRSVGLSITETAELMRSLGVEDALNLDGGGSSTVVTEDGVVNTPSDPIERPVGDAVVLLP</sequence>
<dbReference type="EMBL" id="SMLB01000003">
    <property type="protein sequence ID" value="TDD72426.1"/>
    <property type="molecule type" value="Genomic_DNA"/>
</dbReference>
<evidence type="ECO:0000313" key="4">
    <source>
        <dbReference type="Proteomes" id="UP000295217"/>
    </source>
</evidence>
<keyword evidence="3" id="KW-0378">Hydrolase</keyword>
<reference evidence="3 4" key="1">
    <citation type="submission" date="2019-02" db="EMBL/GenBank/DDBJ databases">
        <title>Draft genome sequences of novel Actinobacteria.</title>
        <authorList>
            <person name="Sahin N."/>
            <person name="Ay H."/>
            <person name="Saygin H."/>
        </authorList>
    </citation>
    <scope>NUCLEOTIDE SEQUENCE [LARGE SCALE GENOMIC DNA]</scope>
    <source>
        <strain evidence="3 4">8K307</strain>
    </source>
</reference>
<keyword evidence="1" id="KW-0732">Signal</keyword>
<keyword evidence="4" id="KW-1185">Reference proteome</keyword>
<comment type="caution">
    <text evidence="3">The sequence shown here is derived from an EMBL/GenBank/DDBJ whole genome shotgun (WGS) entry which is preliminary data.</text>
</comment>
<keyword evidence="3" id="KW-0326">Glycosidase</keyword>
<gene>
    <name evidence="3" type="ORF">E1262_03770</name>
</gene>
<feature type="domain" description="SPOR" evidence="2">
    <location>
        <begin position="68"/>
        <end position="150"/>
    </location>
</feature>
<dbReference type="PROSITE" id="PS51724">
    <property type="entry name" value="SPOR"/>
    <property type="match status" value="1"/>
</dbReference>
<dbReference type="InterPro" id="IPR007730">
    <property type="entry name" value="SPOR-like_dom"/>
</dbReference>
<evidence type="ECO:0000259" key="2">
    <source>
        <dbReference type="PROSITE" id="PS51724"/>
    </source>
</evidence>
<dbReference type="PANTHER" id="PTHR40446">
    <property type="entry name" value="N-ACETYLGLUCOSAMINE-1-PHOSPHODIESTER ALPHA-N-ACETYLGLUCOSAMINIDASE"/>
    <property type="match status" value="1"/>
</dbReference>
<dbReference type="Gene3D" id="3.30.70.1070">
    <property type="entry name" value="Sporulation related repeat"/>
    <property type="match status" value="1"/>
</dbReference>
<feature type="chain" id="PRO_5020333198" evidence="1">
    <location>
        <begin position="27"/>
        <end position="532"/>
    </location>
</feature>
<dbReference type="PANTHER" id="PTHR40446:SF2">
    <property type="entry name" value="N-ACETYLGLUCOSAMINE-1-PHOSPHODIESTER ALPHA-N-ACETYLGLUCOSAMINIDASE"/>
    <property type="match status" value="1"/>
</dbReference>
<dbReference type="GO" id="GO:0016798">
    <property type="term" value="F:hydrolase activity, acting on glycosyl bonds"/>
    <property type="evidence" value="ECO:0007669"/>
    <property type="project" value="UniProtKB-KW"/>
</dbReference>
<proteinExistence type="predicted"/>
<name>A0A4R5ALH0_9ACTN</name>
<dbReference type="Proteomes" id="UP000295217">
    <property type="component" value="Unassembled WGS sequence"/>
</dbReference>
<dbReference type="SUPFAM" id="SSF110997">
    <property type="entry name" value="Sporulation related repeat"/>
    <property type="match status" value="1"/>
</dbReference>
<feature type="signal peptide" evidence="1">
    <location>
        <begin position="1"/>
        <end position="26"/>
    </location>
</feature>
<dbReference type="GO" id="GO:0042834">
    <property type="term" value="F:peptidoglycan binding"/>
    <property type="evidence" value="ECO:0007669"/>
    <property type="project" value="InterPro"/>
</dbReference>
<evidence type="ECO:0000256" key="1">
    <source>
        <dbReference type="SAM" id="SignalP"/>
    </source>
</evidence>
<dbReference type="Pfam" id="PF05036">
    <property type="entry name" value="SPOR"/>
    <property type="match status" value="1"/>
</dbReference>
<protein>
    <submittedName>
        <fullName evidence="3">Phosphodiester glycosidase family protein</fullName>
    </submittedName>
</protein>
<dbReference type="InterPro" id="IPR018711">
    <property type="entry name" value="NAGPA"/>
</dbReference>
<dbReference type="Pfam" id="PF09992">
    <property type="entry name" value="NAGPA"/>
    <property type="match status" value="1"/>
</dbReference>